<dbReference type="PRINTS" id="PR00455">
    <property type="entry name" value="HTHTETR"/>
</dbReference>
<feature type="compositionally biased region" description="Basic and acidic residues" evidence="5">
    <location>
        <begin position="12"/>
        <end position="23"/>
    </location>
</feature>
<dbReference type="SUPFAM" id="SSF46689">
    <property type="entry name" value="Homeodomain-like"/>
    <property type="match status" value="1"/>
</dbReference>
<keyword evidence="8" id="KW-1185">Reference proteome</keyword>
<dbReference type="InterPro" id="IPR050109">
    <property type="entry name" value="HTH-type_TetR-like_transc_reg"/>
</dbReference>
<dbReference type="Proteomes" id="UP000612808">
    <property type="component" value="Unassembled WGS sequence"/>
</dbReference>
<keyword evidence="2 4" id="KW-0238">DNA-binding</keyword>
<feature type="DNA-binding region" description="H-T-H motif" evidence="4">
    <location>
        <begin position="63"/>
        <end position="82"/>
    </location>
</feature>
<proteinExistence type="predicted"/>
<evidence type="ECO:0000313" key="7">
    <source>
        <dbReference type="EMBL" id="GID11711.1"/>
    </source>
</evidence>
<evidence type="ECO:0000256" key="2">
    <source>
        <dbReference type="ARBA" id="ARBA00023125"/>
    </source>
</evidence>
<keyword evidence="1" id="KW-0805">Transcription regulation</keyword>
<comment type="caution">
    <text evidence="7">The sequence shown here is derived from an EMBL/GenBank/DDBJ whole genome shotgun (WGS) entry which is preliminary data.</text>
</comment>
<dbReference type="PROSITE" id="PS50977">
    <property type="entry name" value="HTH_TETR_2"/>
    <property type="match status" value="1"/>
</dbReference>
<evidence type="ECO:0000256" key="1">
    <source>
        <dbReference type="ARBA" id="ARBA00023015"/>
    </source>
</evidence>
<evidence type="ECO:0000313" key="8">
    <source>
        <dbReference type="Proteomes" id="UP000612808"/>
    </source>
</evidence>
<dbReference type="InterPro" id="IPR004111">
    <property type="entry name" value="Repressor_TetR_C"/>
</dbReference>
<protein>
    <submittedName>
        <fullName evidence="7">Transcriptional regulator</fullName>
    </submittedName>
</protein>
<gene>
    <name evidence="7" type="ORF">Aru02nite_26000</name>
</gene>
<organism evidence="7 8">
    <name type="scientific">Actinocatenispora rupis</name>
    <dbReference type="NCBI Taxonomy" id="519421"/>
    <lineage>
        <taxon>Bacteria</taxon>
        <taxon>Bacillati</taxon>
        <taxon>Actinomycetota</taxon>
        <taxon>Actinomycetes</taxon>
        <taxon>Micromonosporales</taxon>
        <taxon>Micromonosporaceae</taxon>
        <taxon>Actinocatenispora</taxon>
    </lineage>
</organism>
<accession>A0A8J3IXA2</accession>
<reference evidence="7" key="1">
    <citation type="submission" date="2021-01" db="EMBL/GenBank/DDBJ databases">
        <title>Whole genome shotgun sequence of Actinocatenispora rupis NBRC 107355.</title>
        <authorList>
            <person name="Komaki H."/>
            <person name="Tamura T."/>
        </authorList>
    </citation>
    <scope>NUCLEOTIDE SEQUENCE</scope>
    <source>
        <strain evidence="7">NBRC 107355</strain>
    </source>
</reference>
<dbReference type="Gene3D" id="1.10.357.10">
    <property type="entry name" value="Tetracycline Repressor, domain 2"/>
    <property type="match status" value="1"/>
</dbReference>
<dbReference type="GO" id="GO:0000976">
    <property type="term" value="F:transcription cis-regulatory region binding"/>
    <property type="evidence" value="ECO:0007669"/>
    <property type="project" value="TreeGrafter"/>
</dbReference>
<evidence type="ECO:0000256" key="5">
    <source>
        <dbReference type="SAM" id="MobiDB-lite"/>
    </source>
</evidence>
<evidence type="ECO:0000256" key="3">
    <source>
        <dbReference type="ARBA" id="ARBA00023163"/>
    </source>
</evidence>
<dbReference type="AlphaFoldDB" id="A0A8J3IXA2"/>
<dbReference type="Pfam" id="PF00440">
    <property type="entry name" value="TetR_N"/>
    <property type="match status" value="1"/>
</dbReference>
<evidence type="ECO:0000259" key="6">
    <source>
        <dbReference type="PROSITE" id="PS50977"/>
    </source>
</evidence>
<dbReference type="Pfam" id="PF02909">
    <property type="entry name" value="TetR_C_1"/>
    <property type="match status" value="1"/>
</dbReference>
<dbReference type="GO" id="GO:0045892">
    <property type="term" value="P:negative regulation of DNA-templated transcription"/>
    <property type="evidence" value="ECO:0007669"/>
    <property type="project" value="InterPro"/>
</dbReference>
<dbReference type="PANTHER" id="PTHR30055:SF151">
    <property type="entry name" value="TRANSCRIPTIONAL REGULATORY PROTEIN"/>
    <property type="match status" value="1"/>
</dbReference>
<dbReference type="InterPro" id="IPR009057">
    <property type="entry name" value="Homeodomain-like_sf"/>
</dbReference>
<dbReference type="SUPFAM" id="SSF48498">
    <property type="entry name" value="Tetracyclin repressor-like, C-terminal domain"/>
    <property type="match status" value="1"/>
</dbReference>
<name>A0A8J3IXA2_9ACTN</name>
<feature type="region of interest" description="Disordered" evidence="5">
    <location>
        <begin position="1"/>
        <end position="37"/>
    </location>
</feature>
<dbReference type="GO" id="GO:0003700">
    <property type="term" value="F:DNA-binding transcription factor activity"/>
    <property type="evidence" value="ECO:0007669"/>
    <property type="project" value="TreeGrafter"/>
</dbReference>
<dbReference type="PANTHER" id="PTHR30055">
    <property type="entry name" value="HTH-TYPE TRANSCRIPTIONAL REGULATOR RUTR"/>
    <property type="match status" value="1"/>
</dbReference>
<dbReference type="EMBL" id="BOMB01000014">
    <property type="protein sequence ID" value="GID11711.1"/>
    <property type="molecule type" value="Genomic_DNA"/>
</dbReference>
<dbReference type="InterPro" id="IPR001647">
    <property type="entry name" value="HTH_TetR"/>
</dbReference>
<feature type="domain" description="HTH tetR-type" evidence="6">
    <location>
        <begin position="40"/>
        <end position="100"/>
    </location>
</feature>
<evidence type="ECO:0000256" key="4">
    <source>
        <dbReference type="PROSITE-ProRule" id="PRU00335"/>
    </source>
</evidence>
<sequence>MLPFDVPARRAAAKEDAVTRRTTDIPAPPWRTGKRPVRQPLSQDAIVAAALRLLDAEGLDAVSMRRVAQDLGTGPASLYAHVANKDELIELVLDEVLGEVVDEAERVAAASDLDWRDAVRTVTRTSRRAMQRHRDIARAAMVGVPLGPNGLRVSEAYLGILTGAGLPDQIVAWGVDRLSLYVTADVLEGAFYRNRGFRNESDARRYWTQVGDYLRSLPPDRFPHTVRMVDAMMTGDSDERFEHGLDMILDGLARHLP</sequence>
<keyword evidence="3" id="KW-0804">Transcription</keyword>
<dbReference type="InterPro" id="IPR036271">
    <property type="entry name" value="Tet_transcr_reg_TetR-rel_C_sf"/>
</dbReference>